<dbReference type="RefSeq" id="WP_138687483.1">
    <property type="nucleotide sequence ID" value="NZ_JBHSAZ010000052.1"/>
</dbReference>
<dbReference type="Proteomes" id="UP000306628">
    <property type="component" value="Unassembled WGS sequence"/>
</dbReference>
<dbReference type="PANTHER" id="PTHR33744:SF15">
    <property type="entry name" value="CARBOHYDRATE DIACID REGULATOR"/>
    <property type="match status" value="1"/>
</dbReference>
<keyword evidence="3" id="KW-1185">Reference proteome</keyword>
<dbReference type="InterPro" id="IPR042070">
    <property type="entry name" value="PucR_C-HTH_sf"/>
</dbReference>
<reference evidence="2 3" key="1">
    <citation type="submission" date="2019-05" db="EMBL/GenBank/DDBJ databases">
        <title>Draft genome sequence of Nonomuraea zeae DSM 100528.</title>
        <authorList>
            <person name="Saricaoglu S."/>
            <person name="Isik K."/>
        </authorList>
    </citation>
    <scope>NUCLEOTIDE SEQUENCE [LARGE SCALE GENOMIC DNA]</scope>
    <source>
        <strain evidence="2 3">DSM 100528</strain>
    </source>
</reference>
<dbReference type="InterPro" id="IPR025736">
    <property type="entry name" value="PucR_C-HTH_dom"/>
</dbReference>
<dbReference type="Gene3D" id="1.10.10.2840">
    <property type="entry name" value="PucR C-terminal helix-turn-helix domain"/>
    <property type="match status" value="1"/>
</dbReference>
<accession>A0A5S4H3Z4</accession>
<feature type="domain" description="PucR C-terminal helix-turn-helix" evidence="1">
    <location>
        <begin position="320"/>
        <end position="365"/>
    </location>
</feature>
<gene>
    <name evidence="2" type="ORF">ETD85_00150</name>
</gene>
<sequence length="382" mass="41343">MGGLFESLREQVEESARNAVSVYLREIPEYEDVPMAGGERDDQASMYGFAVYIRSRGLDLAPVGRPLSVEDLSVISSAGRRRAELGLSVLSLQRVLGLHTHLRLQEIHKVAGPEDGNDLLRMLGWFGAQGVRARNAYLHGYTDGVGRSRTLATRNELLARALLADEPVEPHLAGLLRPLVASRYVVSVLRVPAPAVPEQDRSAMVSALATGALVAWVSRSELVLLTPGAAGDAVALRQVRAAVASIGRACQIASADGVTGQLAGSLTWAREAARVAPAEDRPARLYVLADLFVEMAVAKTPEIDTWLRDFARQLSDGPDLVSTLHAYYRHDMNRAAASAALRIHPRTLDYRLRRARKVTGIEPGSTLGVRMLGTAVARLLAR</sequence>
<organism evidence="2 3">
    <name type="scientific">Nonomuraea zeae</name>
    <dbReference type="NCBI Taxonomy" id="1642303"/>
    <lineage>
        <taxon>Bacteria</taxon>
        <taxon>Bacillati</taxon>
        <taxon>Actinomycetota</taxon>
        <taxon>Actinomycetes</taxon>
        <taxon>Streptosporangiales</taxon>
        <taxon>Streptosporangiaceae</taxon>
        <taxon>Nonomuraea</taxon>
    </lineage>
</organism>
<dbReference type="OrthoDB" id="4571023at2"/>
<comment type="caution">
    <text evidence="2">The sequence shown here is derived from an EMBL/GenBank/DDBJ whole genome shotgun (WGS) entry which is preliminary data.</text>
</comment>
<dbReference type="Pfam" id="PF13556">
    <property type="entry name" value="HTH_30"/>
    <property type="match status" value="1"/>
</dbReference>
<name>A0A5S4H3Z4_9ACTN</name>
<dbReference type="AlphaFoldDB" id="A0A5S4H3Z4"/>
<dbReference type="PANTHER" id="PTHR33744">
    <property type="entry name" value="CARBOHYDRATE DIACID REGULATOR"/>
    <property type="match status" value="1"/>
</dbReference>
<dbReference type="EMBL" id="VCKX01000001">
    <property type="protein sequence ID" value="TMR39827.1"/>
    <property type="molecule type" value="Genomic_DNA"/>
</dbReference>
<evidence type="ECO:0000313" key="3">
    <source>
        <dbReference type="Proteomes" id="UP000306628"/>
    </source>
</evidence>
<dbReference type="InterPro" id="IPR051448">
    <property type="entry name" value="CdaR-like_regulators"/>
</dbReference>
<protein>
    <recommendedName>
        <fullName evidence="1">PucR C-terminal helix-turn-helix domain-containing protein</fullName>
    </recommendedName>
</protein>
<evidence type="ECO:0000313" key="2">
    <source>
        <dbReference type="EMBL" id="TMR39827.1"/>
    </source>
</evidence>
<evidence type="ECO:0000259" key="1">
    <source>
        <dbReference type="Pfam" id="PF13556"/>
    </source>
</evidence>
<proteinExistence type="predicted"/>